<dbReference type="InterPro" id="IPR016135">
    <property type="entry name" value="UBQ-conjugating_enzyme/RWD"/>
</dbReference>
<evidence type="ECO:0000313" key="4">
    <source>
        <dbReference type="EMBL" id="EMD32681.1"/>
    </source>
</evidence>
<dbReference type="GO" id="GO:0016567">
    <property type="term" value="P:protein ubiquitination"/>
    <property type="evidence" value="ECO:0007669"/>
    <property type="project" value="InterPro"/>
</dbReference>
<dbReference type="EMBL" id="KB445809">
    <property type="protein sequence ID" value="EMD32681.1"/>
    <property type="molecule type" value="Genomic_DNA"/>
</dbReference>
<dbReference type="Pfam" id="PF04564">
    <property type="entry name" value="U-box"/>
    <property type="match status" value="1"/>
</dbReference>
<dbReference type="InterPro" id="IPR050113">
    <property type="entry name" value="Ub_conjugating_enzyme"/>
</dbReference>
<organism evidence="4 5">
    <name type="scientific">Ceriporiopsis subvermispora (strain B)</name>
    <name type="common">White-rot fungus</name>
    <name type="synonym">Gelatoporia subvermispora</name>
    <dbReference type="NCBI Taxonomy" id="914234"/>
    <lineage>
        <taxon>Eukaryota</taxon>
        <taxon>Fungi</taxon>
        <taxon>Dikarya</taxon>
        <taxon>Basidiomycota</taxon>
        <taxon>Agaricomycotina</taxon>
        <taxon>Agaricomycetes</taxon>
        <taxon>Polyporales</taxon>
        <taxon>Gelatoporiaceae</taxon>
        <taxon>Gelatoporia</taxon>
    </lineage>
</organism>
<evidence type="ECO:0008006" key="6">
    <source>
        <dbReference type="Google" id="ProtNLM"/>
    </source>
</evidence>
<reference evidence="4 5" key="1">
    <citation type="journal article" date="2012" name="Proc. Natl. Acad. Sci. U.S.A.">
        <title>Comparative genomics of Ceriporiopsis subvermispora and Phanerochaete chrysosporium provide insight into selective ligninolysis.</title>
        <authorList>
            <person name="Fernandez-Fueyo E."/>
            <person name="Ruiz-Duenas F.J."/>
            <person name="Ferreira P."/>
            <person name="Floudas D."/>
            <person name="Hibbett D.S."/>
            <person name="Canessa P."/>
            <person name="Larrondo L.F."/>
            <person name="James T.Y."/>
            <person name="Seelenfreund D."/>
            <person name="Lobos S."/>
            <person name="Polanco R."/>
            <person name="Tello M."/>
            <person name="Honda Y."/>
            <person name="Watanabe T."/>
            <person name="Watanabe T."/>
            <person name="Ryu J.S."/>
            <person name="Kubicek C.P."/>
            <person name="Schmoll M."/>
            <person name="Gaskell J."/>
            <person name="Hammel K.E."/>
            <person name="St John F.J."/>
            <person name="Vanden Wymelenberg A."/>
            <person name="Sabat G."/>
            <person name="Splinter BonDurant S."/>
            <person name="Syed K."/>
            <person name="Yadav J.S."/>
            <person name="Doddapaneni H."/>
            <person name="Subramanian V."/>
            <person name="Lavin J.L."/>
            <person name="Oguiza J.A."/>
            <person name="Perez G."/>
            <person name="Pisabarro A.G."/>
            <person name="Ramirez L."/>
            <person name="Santoyo F."/>
            <person name="Master E."/>
            <person name="Coutinho P.M."/>
            <person name="Henrissat B."/>
            <person name="Lombard V."/>
            <person name="Magnuson J.K."/>
            <person name="Kuees U."/>
            <person name="Hori C."/>
            <person name="Igarashi K."/>
            <person name="Samejima M."/>
            <person name="Held B.W."/>
            <person name="Barry K.W."/>
            <person name="LaButti K.M."/>
            <person name="Lapidus A."/>
            <person name="Lindquist E.A."/>
            <person name="Lucas S.M."/>
            <person name="Riley R."/>
            <person name="Salamov A.A."/>
            <person name="Hoffmeister D."/>
            <person name="Schwenk D."/>
            <person name="Hadar Y."/>
            <person name="Yarden O."/>
            <person name="de Vries R.P."/>
            <person name="Wiebenga A."/>
            <person name="Stenlid J."/>
            <person name="Eastwood D."/>
            <person name="Grigoriev I.V."/>
            <person name="Berka R.M."/>
            <person name="Blanchette R.A."/>
            <person name="Kersten P."/>
            <person name="Martinez A.T."/>
            <person name="Vicuna R."/>
            <person name="Cullen D."/>
        </authorList>
    </citation>
    <scope>NUCLEOTIDE SEQUENCE [LARGE SCALE GENOMIC DNA]</scope>
    <source>
        <strain evidence="4 5">B</strain>
    </source>
</reference>
<feature type="domain" description="UBC core" evidence="2">
    <location>
        <begin position="612"/>
        <end position="757"/>
    </location>
</feature>
<dbReference type="STRING" id="914234.M2R1C1"/>
<dbReference type="CDD" id="cd00198">
    <property type="entry name" value="vWFA"/>
    <property type="match status" value="1"/>
</dbReference>
<dbReference type="SUPFAM" id="SSF57850">
    <property type="entry name" value="RING/U-box"/>
    <property type="match status" value="1"/>
</dbReference>
<dbReference type="PROSITE" id="PS50234">
    <property type="entry name" value="VWFA"/>
    <property type="match status" value="1"/>
</dbReference>
<dbReference type="PANTHER" id="PTHR24067">
    <property type="entry name" value="UBIQUITIN-CONJUGATING ENZYME E2"/>
    <property type="match status" value="1"/>
</dbReference>
<dbReference type="CDD" id="cd23833">
    <property type="entry name" value="UBCc_ApmR795-like"/>
    <property type="match status" value="1"/>
</dbReference>
<dbReference type="OrthoDB" id="10069349at2759"/>
<feature type="domain" description="VWFA" evidence="3">
    <location>
        <begin position="380"/>
        <end position="560"/>
    </location>
</feature>
<keyword evidence="1" id="KW-0833">Ubl conjugation pathway</keyword>
<dbReference type="SMART" id="SM00504">
    <property type="entry name" value="Ubox"/>
    <property type="match status" value="1"/>
</dbReference>
<keyword evidence="5" id="KW-1185">Reference proteome</keyword>
<dbReference type="SUPFAM" id="SSF54495">
    <property type="entry name" value="UBC-like"/>
    <property type="match status" value="1"/>
</dbReference>
<evidence type="ECO:0000259" key="2">
    <source>
        <dbReference type="PROSITE" id="PS50127"/>
    </source>
</evidence>
<name>M2R1C1_CERS8</name>
<dbReference type="InterPro" id="IPR000608">
    <property type="entry name" value="UBC"/>
</dbReference>
<dbReference type="SUPFAM" id="SSF53300">
    <property type="entry name" value="vWA-like"/>
    <property type="match status" value="1"/>
</dbReference>
<dbReference type="HOGENOM" id="CLU_365084_0_0_1"/>
<feature type="non-terminal residue" evidence="4">
    <location>
        <position position="765"/>
    </location>
</feature>
<dbReference type="Pfam" id="PF00092">
    <property type="entry name" value="VWA"/>
    <property type="match status" value="1"/>
</dbReference>
<dbReference type="Pfam" id="PF00179">
    <property type="entry name" value="UQ_con"/>
    <property type="match status" value="1"/>
</dbReference>
<dbReference type="Gene3D" id="3.30.40.10">
    <property type="entry name" value="Zinc/RING finger domain, C3HC4 (zinc finger)"/>
    <property type="match status" value="1"/>
</dbReference>
<dbReference type="PROSITE" id="PS50127">
    <property type="entry name" value="UBC_2"/>
    <property type="match status" value="1"/>
</dbReference>
<protein>
    <recommendedName>
        <fullName evidence="6">UBC core domain-containing protein</fullName>
    </recommendedName>
</protein>
<gene>
    <name evidence="4" type="ORF">CERSUDRAFT_118447</name>
</gene>
<dbReference type="AlphaFoldDB" id="M2R1C1"/>
<proteinExistence type="predicted"/>
<evidence type="ECO:0000256" key="1">
    <source>
        <dbReference type="ARBA" id="ARBA00022786"/>
    </source>
</evidence>
<dbReference type="SMART" id="SM00212">
    <property type="entry name" value="UBCc"/>
    <property type="match status" value="1"/>
</dbReference>
<dbReference type="SMART" id="SM00327">
    <property type="entry name" value="VWA"/>
    <property type="match status" value="1"/>
</dbReference>
<sequence>MQLQRVLEQRSGFTGCDINAFGSSETGRTHTVDTRAVEEAIVVALDIFQSMDEDFDPEEESEDKTDVTPDERAEEALLAQFHARCVRVADATATAKQFLASLDSLPSIRRYITYDEDANRVWFTLNRRRRRAENALAQLRMLFTRLHWQNSQGRGSRRDTRLADWEDFVAVAASGELQHLVDHLLELVQADRNLATSNGTPHRFLDPLSGEIFHSPVKANDGFTYERARIQAWCETFGTSPLNPTVMLRSDMPLVPDQGLEREIQSYLSGLTRGSFYPPRPLVARVGNYTYVALPKTTSIMSILFDMWAFRNVSPSDTRLWHGLVDCGDNRYRGDALQADRLLCGLCGPNDVTISSRRGQSYSLSSVKLEMRRWYYMPTAMERLRTSSKTMSRLDVVKQAFESFVDKLEAFDHPIAVGLVTFGRQVTQVQDVTVLKEQFRESMKNIKADGDTPLYDSIGIAHSMLTNFRNEHPHAALRIICLTDGQDVGSALGAHTVAKRLQKSRVLLDSMVVHSEHESHMLHSIAVATGGYSFIVEKLETMLRSRDRVERPPKPLVRTVTSLNRYSDVQKFPLDVITSDNCPPRKPHARLDGKFRCAESAASRPSNSAASTRQRRLMQELRDIVNSPHPAVDVYTDDDLAFWKIVIEAPQGSPYEGGTFLAYIDFGEEYPQVAPEVRFVTPILHPNINRHGRVCHAALDRSWLVDMTMTIILQIVYGLLLTPDTDNLLDLHATMEYNDDGGRHAFKAHEMVQKHALKSRVQWRE</sequence>
<dbReference type="InterPro" id="IPR013083">
    <property type="entry name" value="Znf_RING/FYVE/PHD"/>
</dbReference>
<dbReference type="InterPro" id="IPR036465">
    <property type="entry name" value="vWFA_dom_sf"/>
</dbReference>
<dbReference type="GO" id="GO:0004842">
    <property type="term" value="F:ubiquitin-protein transferase activity"/>
    <property type="evidence" value="ECO:0007669"/>
    <property type="project" value="InterPro"/>
</dbReference>
<dbReference type="Proteomes" id="UP000016930">
    <property type="component" value="Unassembled WGS sequence"/>
</dbReference>
<accession>M2R1C1</accession>
<dbReference type="Gene3D" id="3.40.50.410">
    <property type="entry name" value="von Willebrand factor, type A domain"/>
    <property type="match status" value="1"/>
</dbReference>
<evidence type="ECO:0000313" key="5">
    <source>
        <dbReference type="Proteomes" id="UP000016930"/>
    </source>
</evidence>
<evidence type="ECO:0000259" key="3">
    <source>
        <dbReference type="PROSITE" id="PS50234"/>
    </source>
</evidence>
<dbReference type="Gene3D" id="3.10.110.10">
    <property type="entry name" value="Ubiquitin Conjugating Enzyme"/>
    <property type="match status" value="1"/>
</dbReference>
<dbReference type="InterPro" id="IPR003613">
    <property type="entry name" value="Ubox_domain"/>
</dbReference>
<dbReference type="InterPro" id="IPR002035">
    <property type="entry name" value="VWF_A"/>
</dbReference>